<keyword evidence="10" id="KW-1185">Reference proteome</keyword>
<evidence type="ECO:0000256" key="5">
    <source>
        <dbReference type="ARBA" id="ARBA00023163"/>
    </source>
</evidence>
<dbReference type="InterPro" id="IPR000679">
    <property type="entry name" value="Znf_GATA"/>
</dbReference>
<evidence type="ECO:0000256" key="1">
    <source>
        <dbReference type="ARBA" id="ARBA00022723"/>
    </source>
</evidence>
<keyword evidence="3" id="KW-0862">Zinc</keyword>
<dbReference type="AlphaFoldDB" id="A0A163KLT4"/>
<evidence type="ECO:0000256" key="4">
    <source>
        <dbReference type="ARBA" id="ARBA00023015"/>
    </source>
</evidence>
<evidence type="ECO:0000313" key="9">
    <source>
        <dbReference type="EMBL" id="SAM09093.1"/>
    </source>
</evidence>
<evidence type="ECO:0000256" key="7">
    <source>
        <dbReference type="SAM" id="MobiDB-lite"/>
    </source>
</evidence>
<dbReference type="GO" id="GO:0043565">
    <property type="term" value="F:sequence-specific DNA binding"/>
    <property type="evidence" value="ECO:0007669"/>
    <property type="project" value="InterPro"/>
</dbReference>
<keyword evidence="4" id="KW-0805">Transcription regulation</keyword>
<evidence type="ECO:0000256" key="6">
    <source>
        <dbReference type="PROSITE-ProRule" id="PRU00094"/>
    </source>
</evidence>
<dbReference type="InParanoid" id="A0A163KLT4"/>
<keyword evidence="2 6" id="KW-0863">Zinc-finger</keyword>
<dbReference type="CDD" id="cd00202">
    <property type="entry name" value="ZnF_GATA"/>
    <property type="match status" value="1"/>
</dbReference>
<accession>A0A163KLT4</accession>
<feature type="compositionally biased region" description="Low complexity" evidence="7">
    <location>
        <begin position="283"/>
        <end position="312"/>
    </location>
</feature>
<feature type="compositionally biased region" description="Pro residues" evidence="7">
    <location>
        <begin position="271"/>
        <end position="280"/>
    </location>
</feature>
<evidence type="ECO:0000313" key="10">
    <source>
        <dbReference type="Proteomes" id="UP000078561"/>
    </source>
</evidence>
<dbReference type="GO" id="GO:0008270">
    <property type="term" value="F:zinc ion binding"/>
    <property type="evidence" value="ECO:0007669"/>
    <property type="project" value="UniProtKB-KW"/>
</dbReference>
<gene>
    <name evidence="9" type="primary">ABSGL_14767.1 scaffold 14966</name>
</gene>
<dbReference type="EMBL" id="LT554985">
    <property type="protein sequence ID" value="SAM09093.1"/>
    <property type="molecule type" value="Genomic_DNA"/>
</dbReference>
<evidence type="ECO:0000259" key="8">
    <source>
        <dbReference type="PROSITE" id="PS50114"/>
    </source>
</evidence>
<dbReference type="Pfam" id="PF00320">
    <property type="entry name" value="GATA"/>
    <property type="match status" value="1"/>
</dbReference>
<feature type="domain" description="GATA-type" evidence="8">
    <location>
        <begin position="331"/>
        <end position="366"/>
    </location>
</feature>
<protein>
    <recommendedName>
        <fullName evidence="8">GATA-type domain-containing protein</fullName>
    </recommendedName>
</protein>
<keyword evidence="5" id="KW-0804">Transcription</keyword>
<dbReference type="Gene3D" id="3.30.50.10">
    <property type="entry name" value="Erythroid Transcription Factor GATA-1, subunit A"/>
    <property type="match status" value="1"/>
</dbReference>
<proteinExistence type="predicted"/>
<dbReference type="STRING" id="4829.A0A163KLT4"/>
<dbReference type="PROSITE" id="PS50114">
    <property type="entry name" value="GATA_ZN_FINGER_2"/>
    <property type="match status" value="1"/>
</dbReference>
<dbReference type="OrthoDB" id="2162994at2759"/>
<sequence length="403" mass="46271">MSSCFWALLSSPDYEFLYLPTLIMNTTVDHHSIKELLLGRPFIDLIHPDERPLAKSDFDKFTDLNILAGAVTRLRKLDCIARYNKHDRGNDLDWIIVDVIMYTAAENVVLAFFHCDQGYPACPHALCDYEKETEIDGMACLPPLFQRYHDNFHTNGHVSSHQEQTIGTLRAFQLYNNVTRNIVMTWPTKEHLPSHYNNIVDAIHDDFYHAIQHQRDHHPSSPRYEPNTPCTHHTRSTSNLILEGHGSLRFEKILIQYGQWTFAVFKIFSPPPSSTQPPSPVDLSSSYSRISSPSPSSGSSSYSPTLPSSYLPQTSENDKRRSPPKSWRIRPHEKKLCESCHTSQSPEWRRGPSGHRTLCNACGLRYSRSLARQEQRVSPILSPAEDRSPKYPGHQRRFFNLYP</sequence>
<evidence type="ECO:0000256" key="3">
    <source>
        <dbReference type="ARBA" id="ARBA00022833"/>
    </source>
</evidence>
<feature type="region of interest" description="Disordered" evidence="7">
    <location>
        <begin position="271"/>
        <end position="328"/>
    </location>
</feature>
<keyword evidence="1" id="KW-0479">Metal-binding</keyword>
<organism evidence="9">
    <name type="scientific">Absidia glauca</name>
    <name type="common">Pin mould</name>
    <dbReference type="NCBI Taxonomy" id="4829"/>
    <lineage>
        <taxon>Eukaryota</taxon>
        <taxon>Fungi</taxon>
        <taxon>Fungi incertae sedis</taxon>
        <taxon>Mucoromycota</taxon>
        <taxon>Mucoromycotina</taxon>
        <taxon>Mucoromycetes</taxon>
        <taxon>Mucorales</taxon>
        <taxon>Cunninghamellaceae</taxon>
        <taxon>Absidia</taxon>
    </lineage>
</organism>
<name>A0A163KLT4_ABSGL</name>
<reference evidence="9" key="1">
    <citation type="submission" date="2016-04" db="EMBL/GenBank/DDBJ databases">
        <authorList>
            <person name="Evans L.H."/>
            <person name="Alamgir A."/>
            <person name="Owens N."/>
            <person name="Weber N.D."/>
            <person name="Virtaneva K."/>
            <person name="Barbian K."/>
            <person name="Babar A."/>
            <person name="Rosenke K."/>
        </authorList>
    </citation>
    <scope>NUCLEOTIDE SEQUENCE [LARGE SCALE GENOMIC DNA]</scope>
    <source>
        <strain evidence="9">CBS 101.48</strain>
    </source>
</reference>
<dbReference type="GO" id="GO:0006355">
    <property type="term" value="P:regulation of DNA-templated transcription"/>
    <property type="evidence" value="ECO:0007669"/>
    <property type="project" value="InterPro"/>
</dbReference>
<dbReference type="PANTHER" id="PTHR47172">
    <property type="entry name" value="OS01G0976800 PROTEIN"/>
    <property type="match status" value="1"/>
</dbReference>
<dbReference type="InterPro" id="IPR013088">
    <property type="entry name" value="Znf_NHR/GATA"/>
</dbReference>
<dbReference type="Proteomes" id="UP000078561">
    <property type="component" value="Unassembled WGS sequence"/>
</dbReference>
<dbReference type="SMART" id="SM00401">
    <property type="entry name" value="ZnF_GATA"/>
    <property type="match status" value="1"/>
</dbReference>
<dbReference type="SUPFAM" id="SSF57716">
    <property type="entry name" value="Glucocorticoid receptor-like (DNA-binding domain)"/>
    <property type="match status" value="1"/>
</dbReference>
<dbReference type="PANTHER" id="PTHR47172:SF24">
    <property type="entry name" value="GATA ZINC FINGER DOMAIN-CONTAINING PROTEIN 14-RELATED"/>
    <property type="match status" value="1"/>
</dbReference>
<dbReference type="PROSITE" id="PS00344">
    <property type="entry name" value="GATA_ZN_FINGER_1"/>
    <property type="match status" value="1"/>
</dbReference>
<evidence type="ECO:0000256" key="2">
    <source>
        <dbReference type="ARBA" id="ARBA00022771"/>
    </source>
</evidence>